<sequence length="113" mass="12624">MCVTVCSQEEDLRARIWPCPTLKTQEFYGFFRGLSAADVGFVFKADAANFPTMKKTRRSRRRKRTMRKRRKSGGDGGARGGDGEARRGREEGRAGEGERGGIGKEKEELLPPT</sequence>
<feature type="compositionally biased region" description="Basic and acidic residues" evidence="1">
    <location>
        <begin position="81"/>
        <end position="113"/>
    </location>
</feature>
<evidence type="ECO:0000256" key="1">
    <source>
        <dbReference type="SAM" id="MobiDB-lite"/>
    </source>
</evidence>
<proteinExistence type="predicted"/>
<comment type="caution">
    <text evidence="2">The sequence shown here is derived from an EMBL/GenBank/DDBJ whole genome shotgun (WGS) entry which is preliminary data.</text>
</comment>
<evidence type="ECO:0000313" key="3">
    <source>
        <dbReference type="Proteomes" id="UP000735302"/>
    </source>
</evidence>
<reference evidence="2 3" key="1">
    <citation type="journal article" date="2021" name="Elife">
        <title>Chloroplast acquisition without the gene transfer in kleptoplastic sea slugs, Plakobranchus ocellatus.</title>
        <authorList>
            <person name="Maeda T."/>
            <person name="Takahashi S."/>
            <person name="Yoshida T."/>
            <person name="Shimamura S."/>
            <person name="Takaki Y."/>
            <person name="Nagai Y."/>
            <person name="Toyoda A."/>
            <person name="Suzuki Y."/>
            <person name="Arimoto A."/>
            <person name="Ishii H."/>
            <person name="Satoh N."/>
            <person name="Nishiyama T."/>
            <person name="Hasebe M."/>
            <person name="Maruyama T."/>
            <person name="Minagawa J."/>
            <person name="Obokata J."/>
            <person name="Shigenobu S."/>
        </authorList>
    </citation>
    <scope>NUCLEOTIDE SEQUENCE [LARGE SCALE GENOMIC DNA]</scope>
</reference>
<keyword evidence="3" id="KW-1185">Reference proteome</keyword>
<feature type="region of interest" description="Disordered" evidence="1">
    <location>
        <begin position="50"/>
        <end position="113"/>
    </location>
</feature>
<dbReference type="EMBL" id="BLXT01004219">
    <property type="protein sequence ID" value="GFO11102.1"/>
    <property type="molecule type" value="Genomic_DNA"/>
</dbReference>
<gene>
    <name evidence="2" type="ORF">PoB_003760700</name>
</gene>
<evidence type="ECO:0000313" key="2">
    <source>
        <dbReference type="EMBL" id="GFO11102.1"/>
    </source>
</evidence>
<protein>
    <submittedName>
        <fullName evidence="2">Uncharacterized protein</fullName>
    </submittedName>
</protein>
<accession>A0AAV4AVY1</accession>
<dbReference type="AlphaFoldDB" id="A0AAV4AVY1"/>
<name>A0AAV4AVY1_9GAST</name>
<feature type="compositionally biased region" description="Basic residues" evidence="1">
    <location>
        <begin position="54"/>
        <end position="71"/>
    </location>
</feature>
<organism evidence="2 3">
    <name type="scientific">Plakobranchus ocellatus</name>
    <dbReference type="NCBI Taxonomy" id="259542"/>
    <lineage>
        <taxon>Eukaryota</taxon>
        <taxon>Metazoa</taxon>
        <taxon>Spiralia</taxon>
        <taxon>Lophotrochozoa</taxon>
        <taxon>Mollusca</taxon>
        <taxon>Gastropoda</taxon>
        <taxon>Heterobranchia</taxon>
        <taxon>Euthyneura</taxon>
        <taxon>Panpulmonata</taxon>
        <taxon>Sacoglossa</taxon>
        <taxon>Placobranchoidea</taxon>
        <taxon>Plakobranchidae</taxon>
        <taxon>Plakobranchus</taxon>
    </lineage>
</organism>
<dbReference type="Proteomes" id="UP000735302">
    <property type="component" value="Unassembled WGS sequence"/>
</dbReference>